<dbReference type="Gene3D" id="2.130.10.10">
    <property type="entry name" value="YVTN repeat-like/Quinoprotein amine dehydrogenase"/>
    <property type="match status" value="3"/>
</dbReference>
<dbReference type="SMART" id="SM00320">
    <property type="entry name" value="WD40"/>
    <property type="match status" value="6"/>
</dbReference>
<dbReference type="PROSITE" id="PS50294">
    <property type="entry name" value="WD_REPEATS_REGION"/>
    <property type="match status" value="1"/>
</dbReference>
<evidence type="ECO:0000313" key="6">
    <source>
        <dbReference type="EMBL" id="RJE17667.1"/>
    </source>
</evidence>
<feature type="domain" description="NWD NACHT-NTPase N-terminal" evidence="4">
    <location>
        <begin position="75"/>
        <end position="300"/>
    </location>
</feature>
<dbReference type="PANTHER" id="PTHR19879">
    <property type="entry name" value="TRANSCRIPTION INITIATION FACTOR TFIID"/>
    <property type="match status" value="1"/>
</dbReference>
<evidence type="ECO:0000256" key="2">
    <source>
        <dbReference type="PROSITE-ProRule" id="PRU00221"/>
    </source>
</evidence>
<accession>A0A3A2Z8Q6</accession>
<dbReference type="InterPro" id="IPR011047">
    <property type="entry name" value="Quinoprotein_ADH-like_sf"/>
</dbReference>
<protein>
    <submittedName>
        <fullName evidence="6">NACHT domain protein</fullName>
    </submittedName>
</protein>
<dbReference type="Proteomes" id="UP000266188">
    <property type="component" value="Unassembled WGS sequence"/>
</dbReference>
<sequence length="1568" mass="175107">MGLSKIFPCCTQPPGEKEPDERPAKLTEATGASNNAATADLPPKSPAISNLPSNPPNEAEPPKQEVATDISISRRVWNRAYNELAEDEGTRSLVEDYMIAVQKANKPDEDVSESELKESVAKMNDEAERQNVMKQTLEAGRKKIYKSSKVTRGVGAASGFVLKFKSVIDLAVGTNPQAALPWAGVCIGLQFLLNPALESEANESGLGYVISRMEWYCELTEHMLSEKNIVIGDESYEKVRERLETTVVELYKALLLYQMKSACSYAQNQGWTFLRNIISLDDWKGQLDSVKAAEAVVEKDSTKYNEERTQSHLGEIVRNCQGTFSVLTGVQETLQEYIASQSRMARGKDFDECLADLYVEDPQAQLSGIQGLKDDLIPEACEWILKSDEFKSFTDWSDVSQNSSIIKKLFNQSRDAPGISFYFFDASQKTKNSAMDGLRSLIWLLLVQQPHLISYLVEKHKRSKKAMFEGQSAFWFLSETFKAMLADEKLSPVYLAFDALDECAQGTPCEKDLLKIVEDTVKASGKGPTKVKWLLSSRPEVGVYNALHRAKEGAVTDLDVTVHKEPLRAYITHKTTQLRIEQKYEQSTLDDMLAELNKNEQTTFLWVSLVFKDLVSGETGEWEAVEHVSKFPEDLNETYDRIMERINRIKSEREREFCKKVLEAACFASRPLSFDEVHAIAGLPPKLQAPKIVTRCGSFLTVHNDVVYLFHHSTGEYLTRYFESNSPGGPPKAHEALAKQAILAMSKGLRYNMYELKPETESKSFIPPPGAKPLGAIQYSCEFWVHHLLQGTSPIADDSPVLSFLETHFLHWLESLSLLSKLPSALTAIRELLKRTKSTQNKSPKLIAFLQDAERFVMGSLSIMTNVPLQIYGGPLVFSPAKSIIKNRFWEQRTPVVRNISGIDDNWGPCLQTVDGADGQIVFAPNNKLFAIAFREGENDEIVQVWDPSIGVCIQSFVLPVEWKLVAAGFELDAVKTQLFIAFAPDSETIIASNNQTVRLLDVATGDCRDTITVNLIVENMALSPDGKYAAFVAECSMFKSNIRVFTTSNWKHQHTLEEDGEYLIRCMNFASDSKTLASGTNKGRVTMWNVVDGTRKGAVEIGGPGRMFLHQVFLPPNSDHIVTLASEAGKIGNGAVWEVATGECVQKLGADTGADDIALSPDGKLAALCHGMSIDIVNVVDDSFIKRLFPGVATGYMRFSEDSVLLITTGQGVLRFWDATEPKEELPTQMLDHSVLKFSPNGQVLAIGCKDGTIKLQDMTTKETKHTDKERSHRDGEVWRIVFSPDGKMFATIAHDGTVRVWDAVAGDHKGRIEPPIEQDPTDSKSRSNIYDVKFSVDSSCLAIISARHFEYYSRRLDVWSFNEGTFLQDFQKFGDGGIRDFSFSPDGKTVATIAPAKVWDLATRECTHTFEAPKPRRGYDEFKLVAVSRDGKYVAFASMLDPRDTYMQAYVPEIPRLWLWSTEKNDHIVRTMDSEVTELSFSEDGNSLQTNQGVFRLNGGTLGSPDRSLSGSNLYFDGRWVARRGKRLLWMPPDCKLQSADQNHISLVVKGIRDELIQVGFNPDDN</sequence>
<dbReference type="InterPro" id="IPR015943">
    <property type="entry name" value="WD40/YVTN_repeat-like_dom_sf"/>
</dbReference>
<dbReference type="InterPro" id="IPR056884">
    <property type="entry name" value="NPHP3-like_N"/>
</dbReference>
<evidence type="ECO:0000313" key="7">
    <source>
        <dbReference type="Proteomes" id="UP000266188"/>
    </source>
</evidence>
<dbReference type="Pfam" id="PF00400">
    <property type="entry name" value="WD40"/>
    <property type="match status" value="3"/>
</dbReference>
<dbReference type="InterPro" id="IPR031359">
    <property type="entry name" value="NACHT_N"/>
</dbReference>
<dbReference type="SUPFAM" id="SSF50960">
    <property type="entry name" value="TolB, C-terminal domain"/>
    <property type="match status" value="1"/>
</dbReference>
<dbReference type="PROSITE" id="PS50082">
    <property type="entry name" value="WD_REPEATS_2"/>
    <property type="match status" value="1"/>
</dbReference>
<dbReference type="STRING" id="2070753.A0A3A2Z8Q6"/>
<dbReference type="Pfam" id="PF24883">
    <property type="entry name" value="NPHP3_N"/>
    <property type="match status" value="1"/>
</dbReference>
<gene>
    <name evidence="6" type="ORF">PHISCL_09996</name>
</gene>
<feature type="domain" description="Nephrocystin 3-like N-terminal" evidence="5">
    <location>
        <begin position="403"/>
        <end position="538"/>
    </location>
</feature>
<evidence type="ECO:0000256" key="3">
    <source>
        <dbReference type="SAM" id="MobiDB-lite"/>
    </source>
</evidence>
<feature type="region of interest" description="Disordered" evidence="3">
    <location>
        <begin position="1"/>
        <end position="67"/>
    </location>
</feature>
<feature type="repeat" description="WD" evidence="2">
    <location>
        <begin position="1272"/>
        <end position="1304"/>
    </location>
</feature>
<dbReference type="OrthoDB" id="674604at2759"/>
<dbReference type="EMBL" id="MVGC01000782">
    <property type="protein sequence ID" value="RJE17667.1"/>
    <property type="molecule type" value="Genomic_DNA"/>
</dbReference>
<feature type="compositionally biased region" description="Basic and acidic residues" evidence="3">
    <location>
        <begin position="15"/>
        <end position="25"/>
    </location>
</feature>
<evidence type="ECO:0000256" key="1">
    <source>
        <dbReference type="ARBA" id="ARBA00022737"/>
    </source>
</evidence>
<reference evidence="7" key="1">
    <citation type="submission" date="2017-02" db="EMBL/GenBank/DDBJ databases">
        <authorList>
            <person name="Tafer H."/>
            <person name="Lopandic K."/>
        </authorList>
    </citation>
    <scope>NUCLEOTIDE SEQUENCE [LARGE SCALE GENOMIC DNA]</scope>
    <source>
        <strain evidence="7">CBS 366.77</strain>
    </source>
</reference>
<name>A0A3A2Z8Q6_9EURO</name>
<keyword evidence="2" id="KW-0853">WD repeat</keyword>
<dbReference type="SUPFAM" id="SSF69304">
    <property type="entry name" value="Tricorn protease N-terminal domain"/>
    <property type="match status" value="1"/>
</dbReference>
<evidence type="ECO:0000259" key="4">
    <source>
        <dbReference type="Pfam" id="PF17100"/>
    </source>
</evidence>
<dbReference type="Pfam" id="PF17100">
    <property type="entry name" value="NACHT_N"/>
    <property type="match status" value="1"/>
</dbReference>
<proteinExistence type="predicted"/>
<comment type="caution">
    <text evidence="6">The sequence shown here is derived from an EMBL/GenBank/DDBJ whole genome shotgun (WGS) entry which is preliminary data.</text>
</comment>
<keyword evidence="7" id="KW-1185">Reference proteome</keyword>
<evidence type="ECO:0000259" key="5">
    <source>
        <dbReference type="Pfam" id="PF24883"/>
    </source>
</evidence>
<dbReference type="SUPFAM" id="SSF50998">
    <property type="entry name" value="Quinoprotein alcohol dehydrogenase-like"/>
    <property type="match status" value="1"/>
</dbReference>
<dbReference type="PANTHER" id="PTHR19879:SF9">
    <property type="entry name" value="TRANSCRIPTION INITIATION FACTOR TFIID SUBUNIT 5"/>
    <property type="match status" value="1"/>
</dbReference>
<organism evidence="6 7">
    <name type="scientific">Aspergillus sclerotialis</name>
    <dbReference type="NCBI Taxonomy" id="2070753"/>
    <lineage>
        <taxon>Eukaryota</taxon>
        <taxon>Fungi</taxon>
        <taxon>Dikarya</taxon>
        <taxon>Ascomycota</taxon>
        <taxon>Pezizomycotina</taxon>
        <taxon>Eurotiomycetes</taxon>
        <taxon>Eurotiomycetidae</taxon>
        <taxon>Eurotiales</taxon>
        <taxon>Aspergillaceae</taxon>
        <taxon>Aspergillus</taxon>
        <taxon>Aspergillus subgen. Polypaecilum</taxon>
    </lineage>
</organism>
<keyword evidence="1" id="KW-0677">Repeat</keyword>
<dbReference type="InterPro" id="IPR001680">
    <property type="entry name" value="WD40_rpt"/>
</dbReference>